<dbReference type="PANTHER" id="PTHR23328">
    <property type="entry name" value="RING-TYPE DOMAIN-CONTAINING PROTEIN"/>
    <property type="match status" value="1"/>
</dbReference>
<name>A0A0D9XYC7_9ORYZ</name>
<keyword evidence="6" id="KW-0833">Ubl conjugation pathway</keyword>
<feature type="region of interest" description="Disordered" evidence="8">
    <location>
        <begin position="46"/>
        <end position="127"/>
    </location>
</feature>
<reference evidence="10" key="2">
    <citation type="submission" date="2013-12" db="EMBL/GenBank/DDBJ databases">
        <authorList>
            <person name="Yu Y."/>
            <person name="Lee S."/>
            <person name="de Baynast K."/>
            <person name="Wissotski M."/>
            <person name="Liu L."/>
            <person name="Talag J."/>
            <person name="Goicoechea J."/>
            <person name="Angelova A."/>
            <person name="Jetty R."/>
            <person name="Kudrna D."/>
            <person name="Golser W."/>
            <person name="Rivera L."/>
            <person name="Zhang J."/>
            <person name="Wing R."/>
        </authorList>
    </citation>
    <scope>NUCLEOTIDE SEQUENCE</scope>
</reference>
<dbReference type="GO" id="GO:0035861">
    <property type="term" value="C:site of double-strand break"/>
    <property type="evidence" value="ECO:0007669"/>
    <property type="project" value="TreeGrafter"/>
</dbReference>
<evidence type="ECO:0000313" key="10">
    <source>
        <dbReference type="Proteomes" id="UP000032180"/>
    </source>
</evidence>
<dbReference type="GO" id="GO:0061630">
    <property type="term" value="F:ubiquitin protein ligase activity"/>
    <property type="evidence" value="ECO:0007669"/>
    <property type="project" value="UniProtKB-EC"/>
</dbReference>
<feature type="region of interest" description="Disordered" evidence="8">
    <location>
        <begin position="208"/>
        <end position="248"/>
    </location>
</feature>
<dbReference type="InterPro" id="IPR013083">
    <property type="entry name" value="Znf_RING/FYVE/PHD"/>
</dbReference>
<dbReference type="HOGENOM" id="CLU_060830_0_0_1"/>
<evidence type="ECO:0000256" key="4">
    <source>
        <dbReference type="ARBA" id="ARBA00022679"/>
    </source>
</evidence>
<sequence>MAAESPRSAPRRAAAAVKDAGGLLSPRFRSAAALAGWDEESLLHAALVVEDTPVRESRRKRRNSSSSSSSAAAGAGAGGGSTGSNTRKRRSRRQPPGSIPPVVLLLVDDEKKPDTAPDGKKEAMGEEKKAAVVGEKEASPKKAAAAAGALPCMDRLREELSCAICLEICFEPSTTPCGHSNSRSCTVNTVLWNTIQLLFPTEIEARRTSMASSTETNDDEISQRSNSIAQGGMGSNSSNGSSLNTQRRSTRRFMTVGGRTGFIGQGSRTATATGGRGFVRASQLVPSTTRVASSDDAALAYRLQQEEFMTAFETEGERQQPPRSSNSNSNSSSSTVSAARENLREMASRAIRLRARGWPI</sequence>
<dbReference type="PANTHER" id="PTHR23328:SF0">
    <property type="entry name" value="RING-TYPE DOMAIN-CONTAINING PROTEIN"/>
    <property type="match status" value="1"/>
</dbReference>
<evidence type="ECO:0000256" key="2">
    <source>
        <dbReference type="ARBA" id="ARBA00004123"/>
    </source>
</evidence>
<keyword evidence="5" id="KW-0227">DNA damage</keyword>
<proteinExistence type="predicted"/>
<evidence type="ECO:0000256" key="5">
    <source>
        <dbReference type="ARBA" id="ARBA00022763"/>
    </source>
</evidence>
<feature type="region of interest" description="Disordered" evidence="8">
    <location>
        <begin position="313"/>
        <end position="340"/>
    </location>
</feature>
<feature type="compositionally biased region" description="Low complexity" evidence="8">
    <location>
        <begin position="324"/>
        <end position="334"/>
    </location>
</feature>
<dbReference type="GO" id="GO:0005634">
    <property type="term" value="C:nucleus"/>
    <property type="evidence" value="ECO:0007669"/>
    <property type="project" value="UniProtKB-SubCell"/>
</dbReference>
<feature type="region of interest" description="Disordered" evidence="8">
    <location>
        <begin position="1"/>
        <end position="22"/>
    </location>
</feature>
<evidence type="ECO:0000256" key="7">
    <source>
        <dbReference type="ARBA" id="ARBA00023242"/>
    </source>
</evidence>
<keyword evidence="7" id="KW-0539">Nucleus</keyword>
<dbReference type="Gramene" id="LPERR12G07010.1">
    <property type="protein sequence ID" value="LPERR12G07010.1"/>
    <property type="gene ID" value="LPERR12G07010"/>
</dbReference>
<protein>
    <recommendedName>
        <fullName evidence="3">RING-type E3 ubiquitin transferase</fullName>
        <ecNumber evidence="3">2.3.2.27</ecNumber>
    </recommendedName>
</protein>
<dbReference type="InterPro" id="IPR051657">
    <property type="entry name" value="RNF168/RNF169_E3_ubiq-ligase"/>
</dbReference>
<reference evidence="9" key="3">
    <citation type="submission" date="2015-04" db="UniProtKB">
        <authorList>
            <consortium name="EnsemblPlants"/>
        </authorList>
    </citation>
    <scope>IDENTIFICATION</scope>
</reference>
<reference evidence="9 10" key="1">
    <citation type="submission" date="2012-08" db="EMBL/GenBank/DDBJ databases">
        <title>Oryza genome evolution.</title>
        <authorList>
            <person name="Wing R.A."/>
        </authorList>
    </citation>
    <scope>NUCLEOTIDE SEQUENCE</scope>
</reference>
<evidence type="ECO:0000256" key="1">
    <source>
        <dbReference type="ARBA" id="ARBA00000900"/>
    </source>
</evidence>
<dbReference type="EnsemblPlants" id="LPERR12G07010.1">
    <property type="protein sequence ID" value="LPERR12G07010.1"/>
    <property type="gene ID" value="LPERR12G07010"/>
</dbReference>
<evidence type="ECO:0000256" key="6">
    <source>
        <dbReference type="ARBA" id="ARBA00022786"/>
    </source>
</evidence>
<evidence type="ECO:0000256" key="8">
    <source>
        <dbReference type="SAM" id="MobiDB-lite"/>
    </source>
</evidence>
<evidence type="ECO:0000256" key="3">
    <source>
        <dbReference type="ARBA" id="ARBA00012483"/>
    </source>
</evidence>
<dbReference type="GO" id="GO:0006302">
    <property type="term" value="P:double-strand break repair"/>
    <property type="evidence" value="ECO:0007669"/>
    <property type="project" value="TreeGrafter"/>
</dbReference>
<evidence type="ECO:0000313" key="9">
    <source>
        <dbReference type="EnsemblPlants" id="LPERR12G07010.1"/>
    </source>
</evidence>
<dbReference type="Gene3D" id="3.30.40.10">
    <property type="entry name" value="Zinc/RING finger domain, C3HC4 (zinc finger)"/>
    <property type="match status" value="1"/>
</dbReference>
<feature type="compositionally biased region" description="Low complexity" evidence="8">
    <location>
        <begin position="1"/>
        <end position="16"/>
    </location>
</feature>
<feature type="compositionally biased region" description="Basic and acidic residues" evidence="8">
    <location>
        <begin position="108"/>
        <end position="127"/>
    </location>
</feature>
<dbReference type="AlphaFoldDB" id="A0A0D9XYC7"/>
<keyword evidence="10" id="KW-1185">Reference proteome</keyword>
<accession>A0A0D9XYC7</accession>
<dbReference type="eggNOG" id="KOG4159">
    <property type="taxonomic scope" value="Eukaryota"/>
</dbReference>
<comment type="subcellular location">
    <subcellularLocation>
        <location evidence="2">Nucleus</location>
    </subcellularLocation>
</comment>
<dbReference type="EC" id="2.3.2.27" evidence="3"/>
<feature type="compositionally biased region" description="Low complexity" evidence="8">
    <location>
        <begin position="64"/>
        <end position="74"/>
    </location>
</feature>
<comment type="catalytic activity">
    <reaction evidence="1">
        <text>S-ubiquitinyl-[E2 ubiquitin-conjugating enzyme]-L-cysteine + [acceptor protein]-L-lysine = [E2 ubiquitin-conjugating enzyme]-L-cysteine + N(6)-ubiquitinyl-[acceptor protein]-L-lysine.</text>
        <dbReference type="EC" id="2.3.2.27"/>
    </reaction>
</comment>
<dbReference type="Proteomes" id="UP000032180">
    <property type="component" value="Chromosome 12"/>
</dbReference>
<dbReference type="STRING" id="77586.A0A0D9XYC7"/>
<organism evidence="9 10">
    <name type="scientific">Leersia perrieri</name>
    <dbReference type="NCBI Taxonomy" id="77586"/>
    <lineage>
        <taxon>Eukaryota</taxon>
        <taxon>Viridiplantae</taxon>
        <taxon>Streptophyta</taxon>
        <taxon>Embryophyta</taxon>
        <taxon>Tracheophyta</taxon>
        <taxon>Spermatophyta</taxon>
        <taxon>Magnoliopsida</taxon>
        <taxon>Liliopsida</taxon>
        <taxon>Poales</taxon>
        <taxon>Poaceae</taxon>
        <taxon>BOP clade</taxon>
        <taxon>Oryzoideae</taxon>
        <taxon>Oryzeae</taxon>
        <taxon>Oryzinae</taxon>
        <taxon>Leersia</taxon>
    </lineage>
</organism>
<dbReference type="GO" id="GO:0031491">
    <property type="term" value="F:nucleosome binding"/>
    <property type="evidence" value="ECO:0007669"/>
    <property type="project" value="TreeGrafter"/>
</dbReference>
<dbReference type="SUPFAM" id="SSF57850">
    <property type="entry name" value="RING/U-box"/>
    <property type="match status" value="1"/>
</dbReference>
<keyword evidence="4" id="KW-0808">Transferase</keyword>